<comment type="caution">
    <text evidence="2">The sequence shown here is derived from an EMBL/GenBank/DDBJ whole genome shotgun (WGS) entry which is preliminary data.</text>
</comment>
<feature type="region of interest" description="Disordered" evidence="1">
    <location>
        <begin position="17"/>
        <end position="67"/>
    </location>
</feature>
<evidence type="ECO:0000313" key="2">
    <source>
        <dbReference type="EMBL" id="KAJ8404709.1"/>
    </source>
</evidence>
<dbReference type="EMBL" id="JAINUG010000052">
    <property type="protein sequence ID" value="KAJ8404709.1"/>
    <property type="molecule type" value="Genomic_DNA"/>
</dbReference>
<feature type="compositionally biased region" description="Basic and acidic residues" evidence="1">
    <location>
        <begin position="49"/>
        <end position="59"/>
    </location>
</feature>
<organism evidence="2 3">
    <name type="scientific">Aldrovandia affinis</name>
    <dbReference type="NCBI Taxonomy" id="143900"/>
    <lineage>
        <taxon>Eukaryota</taxon>
        <taxon>Metazoa</taxon>
        <taxon>Chordata</taxon>
        <taxon>Craniata</taxon>
        <taxon>Vertebrata</taxon>
        <taxon>Euteleostomi</taxon>
        <taxon>Actinopterygii</taxon>
        <taxon>Neopterygii</taxon>
        <taxon>Teleostei</taxon>
        <taxon>Notacanthiformes</taxon>
        <taxon>Halosauridae</taxon>
        <taxon>Aldrovandia</taxon>
    </lineage>
</organism>
<keyword evidence="3" id="KW-1185">Reference proteome</keyword>
<proteinExistence type="predicted"/>
<sequence>MTPGRLSAQSQELALQRLRGDWRTPDGRRAGSYAGRRETRAYAQGTTPQRDRGPARRECQTGAVRFD</sequence>
<accession>A0AAD7SL94</accession>
<gene>
    <name evidence="2" type="ORF">AAFF_G00335720</name>
</gene>
<feature type="compositionally biased region" description="Basic and acidic residues" evidence="1">
    <location>
        <begin position="18"/>
        <end position="40"/>
    </location>
</feature>
<name>A0AAD7SL94_9TELE</name>
<evidence type="ECO:0000256" key="1">
    <source>
        <dbReference type="SAM" id="MobiDB-lite"/>
    </source>
</evidence>
<evidence type="ECO:0000313" key="3">
    <source>
        <dbReference type="Proteomes" id="UP001221898"/>
    </source>
</evidence>
<dbReference type="AlphaFoldDB" id="A0AAD7SL94"/>
<reference evidence="2" key="1">
    <citation type="journal article" date="2023" name="Science">
        <title>Genome structures resolve the early diversification of teleost fishes.</title>
        <authorList>
            <person name="Parey E."/>
            <person name="Louis A."/>
            <person name="Montfort J."/>
            <person name="Bouchez O."/>
            <person name="Roques C."/>
            <person name="Iampietro C."/>
            <person name="Lluch J."/>
            <person name="Castinel A."/>
            <person name="Donnadieu C."/>
            <person name="Desvignes T."/>
            <person name="Floi Bucao C."/>
            <person name="Jouanno E."/>
            <person name="Wen M."/>
            <person name="Mejri S."/>
            <person name="Dirks R."/>
            <person name="Jansen H."/>
            <person name="Henkel C."/>
            <person name="Chen W.J."/>
            <person name="Zahm M."/>
            <person name="Cabau C."/>
            <person name="Klopp C."/>
            <person name="Thompson A.W."/>
            <person name="Robinson-Rechavi M."/>
            <person name="Braasch I."/>
            <person name="Lecointre G."/>
            <person name="Bobe J."/>
            <person name="Postlethwait J.H."/>
            <person name="Berthelot C."/>
            <person name="Roest Crollius H."/>
            <person name="Guiguen Y."/>
        </authorList>
    </citation>
    <scope>NUCLEOTIDE SEQUENCE</scope>
    <source>
        <strain evidence="2">NC1722</strain>
    </source>
</reference>
<protein>
    <submittedName>
        <fullName evidence="2">Uncharacterized protein</fullName>
    </submittedName>
</protein>
<dbReference type="Proteomes" id="UP001221898">
    <property type="component" value="Unassembled WGS sequence"/>
</dbReference>